<sequence length="70" mass="7724">MVDDLYKAYRKVLAQEFSCSALPVDDALVRLVFAALDGLVFQQTALGGADNTRDALSRLRDILNGLKRQP</sequence>
<dbReference type="AlphaFoldDB" id="A0A402CMC1"/>
<reference evidence="2 3" key="1">
    <citation type="submission" date="2018-11" db="EMBL/GenBank/DDBJ databases">
        <title>Microbial catabolism of amino acid.</title>
        <authorList>
            <person name="Hibi M."/>
            <person name="Ogawa J."/>
        </authorList>
    </citation>
    <scope>NUCLEOTIDE SEQUENCE [LARGE SCALE GENOMIC DNA]</scope>
    <source>
        <strain evidence="2 3">C31-06</strain>
    </source>
</reference>
<keyword evidence="3" id="KW-1185">Reference proteome</keyword>
<evidence type="ECO:0000259" key="1">
    <source>
        <dbReference type="Pfam" id="PF17940"/>
    </source>
</evidence>
<comment type="caution">
    <text evidence="2">The sequence shown here is derived from an EMBL/GenBank/DDBJ whole genome shotgun (WGS) entry which is preliminary data.</text>
</comment>
<evidence type="ECO:0000313" key="2">
    <source>
        <dbReference type="EMBL" id="GCE44886.1"/>
    </source>
</evidence>
<dbReference type="InterPro" id="IPR041583">
    <property type="entry name" value="TetR_C_31"/>
</dbReference>
<proteinExistence type="predicted"/>
<name>A0A402CMC1_RHOWR</name>
<evidence type="ECO:0000313" key="3">
    <source>
        <dbReference type="Proteomes" id="UP000287519"/>
    </source>
</evidence>
<dbReference type="Pfam" id="PF17940">
    <property type="entry name" value="TetR_C_31"/>
    <property type="match status" value="1"/>
</dbReference>
<accession>A0A402CMC1</accession>
<organism evidence="2 3">
    <name type="scientific">Rhodococcus wratislaviensis</name>
    <name type="common">Tsukamurella wratislaviensis</name>
    <dbReference type="NCBI Taxonomy" id="44752"/>
    <lineage>
        <taxon>Bacteria</taxon>
        <taxon>Bacillati</taxon>
        <taxon>Actinomycetota</taxon>
        <taxon>Actinomycetes</taxon>
        <taxon>Mycobacteriales</taxon>
        <taxon>Nocardiaceae</taxon>
        <taxon>Rhodococcus</taxon>
    </lineage>
</organism>
<feature type="domain" description="Tetracyclin repressor-like C-terminal group 31" evidence="1">
    <location>
        <begin position="2"/>
        <end position="61"/>
    </location>
</feature>
<dbReference type="EMBL" id="BHYM01000115">
    <property type="protein sequence ID" value="GCE44886.1"/>
    <property type="molecule type" value="Genomic_DNA"/>
</dbReference>
<protein>
    <recommendedName>
        <fullName evidence="1">Tetracyclin repressor-like C-terminal group 31 domain-containing protein</fullName>
    </recommendedName>
</protein>
<gene>
    <name evidence="2" type="ORF">Rhow_000512</name>
</gene>
<dbReference type="Proteomes" id="UP000287519">
    <property type="component" value="Unassembled WGS sequence"/>
</dbReference>